<gene>
    <name evidence="6" type="primary">cysB_1</name>
    <name evidence="6" type="ORF">NCTC12020_01130</name>
</gene>
<evidence type="ECO:0000313" key="7">
    <source>
        <dbReference type="Proteomes" id="UP000255367"/>
    </source>
</evidence>
<accession>A0A380NKJ8</accession>
<keyword evidence="7" id="KW-1185">Reference proteome</keyword>
<dbReference type="GO" id="GO:0003700">
    <property type="term" value="F:DNA-binding transcription factor activity"/>
    <property type="evidence" value="ECO:0007669"/>
    <property type="project" value="InterPro"/>
</dbReference>
<comment type="similarity">
    <text evidence="1">Belongs to the LysR transcriptional regulatory family.</text>
</comment>
<dbReference type="SUPFAM" id="SSF46785">
    <property type="entry name" value="Winged helix' DNA-binding domain"/>
    <property type="match status" value="1"/>
</dbReference>
<dbReference type="EMBL" id="UHIO01000001">
    <property type="protein sequence ID" value="SUP43278.1"/>
    <property type="molecule type" value="Genomic_DNA"/>
</dbReference>
<dbReference type="GO" id="GO:0003677">
    <property type="term" value="F:DNA binding"/>
    <property type="evidence" value="ECO:0007669"/>
    <property type="project" value="UniProtKB-KW"/>
</dbReference>
<proteinExistence type="inferred from homology"/>
<dbReference type="RefSeq" id="WP_115310303.1">
    <property type="nucleotide sequence ID" value="NZ_UHIO01000001.1"/>
</dbReference>
<dbReference type="PANTHER" id="PTHR30419">
    <property type="entry name" value="HTH-TYPE TRANSCRIPTIONAL REGULATOR YBHD"/>
    <property type="match status" value="1"/>
</dbReference>
<organism evidence="6 7">
    <name type="scientific">Veillonella criceti</name>
    <dbReference type="NCBI Taxonomy" id="103891"/>
    <lineage>
        <taxon>Bacteria</taxon>
        <taxon>Bacillati</taxon>
        <taxon>Bacillota</taxon>
        <taxon>Negativicutes</taxon>
        <taxon>Veillonellales</taxon>
        <taxon>Veillonellaceae</taxon>
        <taxon>Veillonella</taxon>
    </lineage>
</organism>
<dbReference type="PRINTS" id="PR00039">
    <property type="entry name" value="HTHLYSR"/>
</dbReference>
<sequence length="291" mass="33384">METRVLRYFLEMAREGNMSRAAKKLHITQPTMSKQLRDLESELGVKLYARTNYNIELTEAGHLLEKRAHDIVDLVDKTVLEFKNYATLAEGTIYVGSAESESFSFVAKTIKNLRITYPGIHLHLFSGNIQDVLEQLDKGILDFAFIMDYEESTKYDSLKIPTVDHWGLLIPKKDALSQRDSLCLDDLFGLPLICSRQNMMIDFPRWFGNQANKLQIIATYNLLYNAAIMVRENVGYALTYDKITNTALDSKLTFVPLVDVNASAMFCLWRKQHTFSNVAHLFLNELKLQLK</sequence>
<dbReference type="InterPro" id="IPR036388">
    <property type="entry name" value="WH-like_DNA-bd_sf"/>
</dbReference>
<dbReference type="InterPro" id="IPR005119">
    <property type="entry name" value="LysR_subst-bd"/>
</dbReference>
<dbReference type="Gene3D" id="3.40.190.10">
    <property type="entry name" value="Periplasmic binding protein-like II"/>
    <property type="match status" value="2"/>
</dbReference>
<dbReference type="Gene3D" id="1.10.10.10">
    <property type="entry name" value="Winged helix-like DNA-binding domain superfamily/Winged helix DNA-binding domain"/>
    <property type="match status" value="1"/>
</dbReference>
<name>A0A380NKJ8_9FIRM</name>
<keyword evidence="2" id="KW-0805">Transcription regulation</keyword>
<evidence type="ECO:0000256" key="1">
    <source>
        <dbReference type="ARBA" id="ARBA00009437"/>
    </source>
</evidence>
<dbReference type="CDD" id="cd05466">
    <property type="entry name" value="PBP2_LTTR_substrate"/>
    <property type="match status" value="1"/>
</dbReference>
<dbReference type="SUPFAM" id="SSF53850">
    <property type="entry name" value="Periplasmic binding protein-like II"/>
    <property type="match status" value="1"/>
</dbReference>
<evidence type="ECO:0000256" key="3">
    <source>
        <dbReference type="ARBA" id="ARBA00023125"/>
    </source>
</evidence>
<dbReference type="GO" id="GO:0005829">
    <property type="term" value="C:cytosol"/>
    <property type="evidence" value="ECO:0007669"/>
    <property type="project" value="TreeGrafter"/>
</dbReference>
<dbReference type="OrthoDB" id="1624015at2"/>
<evidence type="ECO:0000256" key="2">
    <source>
        <dbReference type="ARBA" id="ARBA00023015"/>
    </source>
</evidence>
<dbReference type="PROSITE" id="PS50931">
    <property type="entry name" value="HTH_LYSR"/>
    <property type="match status" value="1"/>
</dbReference>
<protein>
    <submittedName>
        <fullName evidence="6">Cys regulon transcriptional activator</fullName>
    </submittedName>
</protein>
<evidence type="ECO:0000313" key="6">
    <source>
        <dbReference type="EMBL" id="SUP43278.1"/>
    </source>
</evidence>
<dbReference type="Pfam" id="PF03466">
    <property type="entry name" value="LysR_substrate"/>
    <property type="match status" value="1"/>
</dbReference>
<dbReference type="Pfam" id="PF00126">
    <property type="entry name" value="HTH_1"/>
    <property type="match status" value="1"/>
</dbReference>
<keyword evidence="3" id="KW-0238">DNA-binding</keyword>
<dbReference type="Proteomes" id="UP000255367">
    <property type="component" value="Unassembled WGS sequence"/>
</dbReference>
<dbReference type="AlphaFoldDB" id="A0A380NKJ8"/>
<dbReference type="FunFam" id="1.10.10.10:FF:000001">
    <property type="entry name" value="LysR family transcriptional regulator"/>
    <property type="match status" value="1"/>
</dbReference>
<dbReference type="InterPro" id="IPR050950">
    <property type="entry name" value="HTH-type_LysR_regulators"/>
</dbReference>
<dbReference type="PANTHER" id="PTHR30419:SF8">
    <property type="entry name" value="NITROGEN ASSIMILATION TRANSCRIPTIONAL ACTIVATOR-RELATED"/>
    <property type="match status" value="1"/>
</dbReference>
<dbReference type="InterPro" id="IPR036390">
    <property type="entry name" value="WH_DNA-bd_sf"/>
</dbReference>
<evidence type="ECO:0000259" key="5">
    <source>
        <dbReference type="PROSITE" id="PS50931"/>
    </source>
</evidence>
<feature type="domain" description="HTH lysR-type" evidence="5">
    <location>
        <begin position="1"/>
        <end position="58"/>
    </location>
</feature>
<dbReference type="InterPro" id="IPR000847">
    <property type="entry name" value="LysR_HTH_N"/>
</dbReference>
<reference evidence="6 7" key="1">
    <citation type="submission" date="2018-06" db="EMBL/GenBank/DDBJ databases">
        <authorList>
            <consortium name="Pathogen Informatics"/>
            <person name="Doyle S."/>
        </authorList>
    </citation>
    <scope>NUCLEOTIDE SEQUENCE [LARGE SCALE GENOMIC DNA]</scope>
    <source>
        <strain evidence="6 7">NCTC12020</strain>
    </source>
</reference>
<evidence type="ECO:0000256" key="4">
    <source>
        <dbReference type="ARBA" id="ARBA00023163"/>
    </source>
</evidence>
<keyword evidence="4" id="KW-0804">Transcription</keyword>